<proteinExistence type="predicted"/>
<protein>
    <submittedName>
        <fullName evidence="1">Uncharacterized protein</fullName>
    </submittedName>
</protein>
<dbReference type="EMBL" id="JASXSV010000009">
    <property type="protein sequence ID" value="MDP0589007.1"/>
    <property type="molecule type" value="Genomic_DNA"/>
</dbReference>
<evidence type="ECO:0000313" key="2">
    <source>
        <dbReference type="Proteomes" id="UP001178148"/>
    </source>
</evidence>
<organism evidence="1 2">
    <name type="scientific">Candidatus Endonucleibacter bathymodioli</name>
    <dbReference type="NCBI Taxonomy" id="539814"/>
    <lineage>
        <taxon>Bacteria</taxon>
        <taxon>Pseudomonadati</taxon>
        <taxon>Pseudomonadota</taxon>
        <taxon>Gammaproteobacteria</taxon>
        <taxon>Oceanospirillales</taxon>
        <taxon>Endozoicomonadaceae</taxon>
        <taxon>Candidatus Endonucleibacter</taxon>
    </lineage>
</organism>
<comment type="caution">
    <text evidence="1">The sequence shown here is derived from an EMBL/GenBank/DDBJ whole genome shotgun (WGS) entry which is preliminary data.</text>
</comment>
<keyword evidence="2" id="KW-1185">Reference proteome</keyword>
<name>A0AA90NLY8_9GAMM</name>
<reference evidence="1 2" key="1">
    <citation type="journal article" date="2023" name="bioRxiv">
        <title>An intranuclear bacterial parasite of deep-sea mussels expresses apoptosis inhibitors acquired from its host.</title>
        <authorList>
            <person name="Gonzalez Porras M.A."/>
            <person name="Assie A."/>
            <person name="Tietjen M."/>
            <person name="Violette M."/>
            <person name="Kleiner M."/>
            <person name="Gruber-Vodicka H."/>
            <person name="Dubilier N."/>
            <person name="Leisch N."/>
        </authorList>
    </citation>
    <scope>NUCLEOTIDE SEQUENCE [LARGE SCALE GENOMIC DNA]</scope>
    <source>
        <strain evidence="1">IAP13</strain>
    </source>
</reference>
<gene>
    <name evidence="1" type="ORF">QS748_07365</name>
</gene>
<dbReference type="AlphaFoldDB" id="A0AA90NLY8"/>
<dbReference type="Proteomes" id="UP001178148">
    <property type="component" value="Unassembled WGS sequence"/>
</dbReference>
<evidence type="ECO:0000313" key="1">
    <source>
        <dbReference type="EMBL" id="MDP0589007.1"/>
    </source>
</evidence>
<sequence length="423" mass="48291">MLNIKLVKAFLAFGIFFITTMLYSSVMAGGDDDYCQCNLEKSERNASNHIYLCPSNNMYDKELCLNEEVQLSGFLEQLTEDLGKAELYEAMEANEKIATPDQAAIIALHADIKENMRGGSFISSCSQNIFMRDVNSIRQKIMDKASVLDIESCPLSTQELSEIIYFIRCVVSPFCMESENIISDTENGVLMFACRHALNRWCSSYGGKAPTTKQERIIFHALVVTFYLVSYIERREYHIVHNANKAKLTSELSNQYNYFVSIMCILKNRYSDILLDTKYQAEEGCNITPSLIEVDDYYENNLDELRDMVCGNGYGYGYVQRAISNSRRTFLDFIVIKDGEDTKIRTLITPGLYWLTSSTLSFEKDIKVLLSNIPESSTLLDKIISFFKIGIEISMVLGLVVWDALMDYIRGDFVDFVDFEVHE</sequence>
<accession>A0AA90NLY8</accession>